<accession>A0A9N9YU40</accession>
<feature type="compositionally biased region" description="Low complexity" evidence="1">
    <location>
        <begin position="86"/>
        <end position="103"/>
    </location>
</feature>
<protein>
    <submittedName>
        <fullName evidence="3">Uncharacterized protein</fullName>
    </submittedName>
</protein>
<feature type="signal peptide" evidence="2">
    <location>
        <begin position="1"/>
        <end position="24"/>
    </location>
</feature>
<feature type="compositionally biased region" description="Low complexity" evidence="1">
    <location>
        <begin position="111"/>
        <end position="122"/>
    </location>
</feature>
<feature type="compositionally biased region" description="Polar residues" evidence="1">
    <location>
        <begin position="123"/>
        <end position="134"/>
    </location>
</feature>
<evidence type="ECO:0000313" key="4">
    <source>
        <dbReference type="Proteomes" id="UP000696573"/>
    </source>
</evidence>
<comment type="caution">
    <text evidence="3">The sequence shown here is derived from an EMBL/GenBank/DDBJ whole genome shotgun (WGS) entry which is preliminary data.</text>
</comment>
<feature type="region of interest" description="Disordered" evidence="1">
    <location>
        <begin position="71"/>
        <end position="220"/>
    </location>
</feature>
<sequence length="290" mass="31329">MVASNQVSFFTIPLLLAATSTVAGLHSSHGIVSRSEPGNNGIVNLALRLDNEEEISIETREASLTLEARAKLQKQPPKPKAEKAKTAQSKPAKLQKKPPQNNKPKIDKSKISSPKLISSSNPGVTSFKSATQYHVPSYKGPDGKKVSDPKGWKVSKRSRLQRRAKLQKQPPKPKAEKPKPAPKPAQSKPAKLQKKPPQSNKPKIDKSKISSPKLISSTHPAVTQIKSATQYHVPSYKGPNGFKAVNVAQTIQATEVELKAFKSKSTKPGLVGRIVSSISTDLATSSHSQN</sequence>
<proteinExistence type="predicted"/>
<feature type="compositionally biased region" description="Basic residues" evidence="1">
    <location>
        <begin position="153"/>
        <end position="166"/>
    </location>
</feature>
<feature type="chain" id="PRO_5040279420" evidence="2">
    <location>
        <begin position="25"/>
        <end position="290"/>
    </location>
</feature>
<feature type="compositionally biased region" description="Basic and acidic residues" evidence="1">
    <location>
        <begin position="141"/>
        <end position="151"/>
    </location>
</feature>
<dbReference type="EMBL" id="CABFNQ020000752">
    <property type="protein sequence ID" value="CAH0035130.1"/>
    <property type="molecule type" value="Genomic_DNA"/>
</dbReference>
<reference evidence="3" key="1">
    <citation type="submission" date="2021-10" db="EMBL/GenBank/DDBJ databases">
        <authorList>
            <person name="Piombo E."/>
        </authorList>
    </citation>
    <scope>NUCLEOTIDE SEQUENCE</scope>
</reference>
<organism evidence="3 4">
    <name type="scientific">Clonostachys rhizophaga</name>
    <dbReference type="NCBI Taxonomy" id="160324"/>
    <lineage>
        <taxon>Eukaryota</taxon>
        <taxon>Fungi</taxon>
        <taxon>Dikarya</taxon>
        <taxon>Ascomycota</taxon>
        <taxon>Pezizomycotina</taxon>
        <taxon>Sordariomycetes</taxon>
        <taxon>Hypocreomycetidae</taxon>
        <taxon>Hypocreales</taxon>
        <taxon>Bionectriaceae</taxon>
        <taxon>Clonostachys</taxon>
    </lineage>
</organism>
<dbReference type="OrthoDB" id="5152740at2759"/>
<evidence type="ECO:0000313" key="3">
    <source>
        <dbReference type="EMBL" id="CAH0035130.1"/>
    </source>
</evidence>
<keyword evidence="2" id="KW-0732">Signal</keyword>
<gene>
    <name evidence="3" type="ORF">CRHIZ90672A_00017335</name>
</gene>
<evidence type="ECO:0000256" key="2">
    <source>
        <dbReference type="SAM" id="SignalP"/>
    </source>
</evidence>
<keyword evidence="4" id="KW-1185">Reference proteome</keyword>
<name>A0A9N9YU40_9HYPO</name>
<dbReference type="AlphaFoldDB" id="A0A9N9YU40"/>
<evidence type="ECO:0000256" key="1">
    <source>
        <dbReference type="SAM" id="MobiDB-lite"/>
    </source>
</evidence>
<dbReference type="Proteomes" id="UP000696573">
    <property type="component" value="Unassembled WGS sequence"/>
</dbReference>
<feature type="compositionally biased region" description="Low complexity" evidence="1">
    <location>
        <begin position="184"/>
        <end position="198"/>
    </location>
</feature>